<dbReference type="PANTHER" id="PTHR43399:SF4">
    <property type="entry name" value="CELL WALL-ASSOCIATED PROTEASE"/>
    <property type="match status" value="1"/>
</dbReference>
<dbReference type="Proteomes" id="UP000659698">
    <property type="component" value="Unassembled WGS sequence"/>
</dbReference>
<dbReference type="Gene3D" id="2.60.120.380">
    <property type="match status" value="1"/>
</dbReference>
<dbReference type="SUPFAM" id="SSF52743">
    <property type="entry name" value="Subtilisin-like"/>
    <property type="match status" value="1"/>
</dbReference>
<evidence type="ECO:0000256" key="2">
    <source>
        <dbReference type="PROSITE-ProRule" id="PRU01240"/>
    </source>
</evidence>
<dbReference type="RefSeq" id="WP_186638023.1">
    <property type="nucleotide sequence ID" value="NZ_JACOAF010000029.1"/>
</dbReference>
<evidence type="ECO:0000313" key="4">
    <source>
        <dbReference type="EMBL" id="MBC3540384.1"/>
    </source>
</evidence>
<accession>A0ABR6VU12</accession>
<dbReference type="InterPro" id="IPR036852">
    <property type="entry name" value="Peptidase_S8/S53_dom_sf"/>
</dbReference>
<protein>
    <submittedName>
        <fullName evidence="4">S8 family serine peptidase</fullName>
    </submittedName>
</protein>
<dbReference type="InterPro" id="IPR008979">
    <property type="entry name" value="Galactose-bd-like_sf"/>
</dbReference>
<dbReference type="PROSITE" id="PS51892">
    <property type="entry name" value="SUBTILASE"/>
    <property type="match status" value="1"/>
</dbReference>
<sequence>MSAASPTLGQTASATFGLKLAPSLQNPIWPGKASTVRVQVNDEVAFLNWLRSELPEARLQESASPGKIFLLTNLPTSKLRLLAQCPAVTFIDVPDRVAREEAYLQNADFTVNAVEAVHVRYPQLHGKNLVVSVKENPFDASDIDFKGRIVPTSASAGGATPHATNMATLVAGGGNSAAGGRGVAWQSQLITSDFARLLPDETSFLRAQKVSVQNHSYGVGVENYYGLESQAYDAQVLEYPELLHVFSSGNSGIQTPATGPYAGVARFANLTGQFKTSKNTLSVGAVDTSGQVSPLSSRGPTFDGRIKPEVVAFGESGSSEASAVVSGIALLLQQVYQEQHNGALPSSALVKAALINSADDKGQPGLDYAAGFGNVDALGAVQAFQERRYFSGRVGQGEKQQFSITVPPGAANLKVTLVWHDAAAQPTAVQALVSDLDLTLQEATTGREWLPWGLSSYPHKDSLALAARRKVDRLNNVEQVTLASPAAGNYQIQVAGYHVSPEGQSFSIVYEMEAPFTWTYPSAGSTLKSGQKNRLRWQTRLTSPETAHLEFRWAGQTWQTILENVPLQEGKADWLAPYSAGVAQLRWKTSAGEVMTSEEFILSPEVPLQVGYNCDDEVLLFWPKAKDITAYQVFALGEKFLEPIATVSDTLLFLDKQQQTALHYAVAPVVAGQTGLKSFTLNYVDQGVGCYVKQFLARQLVTDSVLLDVELSTLYGISSVVLEKRDNGTFQPVQAPLSLFRPVFTITDPKPTPGRNEYRLKLLTDKGAVFYSDLEAVFYTPPAFIQVFPNPVVAGNDLQLVSSEDKLVQIQLYDYAGRIVKELWQDGAIKVLKTDGLKAGVYLVKLLGDSEYKVCRVVVL</sequence>
<comment type="caution">
    <text evidence="2">Lacks conserved residue(s) required for the propagation of feature annotation.</text>
</comment>
<dbReference type="EMBL" id="JACOAF010000029">
    <property type="protein sequence ID" value="MBC3540384.1"/>
    <property type="molecule type" value="Genomic_DNA"/>
</dbReference>
<comment type="caution">
    <text evidence="4">The sequence shown here is derived from an EMBL/GenBank/DDBJ whole genome shotgun (WGS) entry which is preliminary data.</text>
</comment>
<comment type="similarity">
    <text evidence="1 2">Belongs to the peptidase S8 family.</text>
</comment>
<dbReference type="PANTHER" id="PTHR43399">
    <property type="entry name" value="SUBTILISIN-RELATED"/>
    <property type="match status" value="1"/>
</dbReference>
<gene>
    <name evidence="4" type="ORF">H7U12_11890</name>
</gene>
<evidence type="ECO:0000313" key="5">
    <source>
        <dbReference type="Proteomes" id="UP000659698"/>
    </source>
</evidence>
<evidence type="ECO:0000256" key="1">
    <source>
        <dbReference type="ARBA" id="ARBA00011073"/>
    </source>
</evidence>
<dbReference type="InterPro" id="IPR051048">
    <property type="entry name" value="Peptidase_S8/S53_subtilisin"/>
</dbReference>
<dbReference type="Gene3D" id="3.40.50.200">
    <property type="entry name" value="Peptidase S8/S53 domain"/>
    <property type="match status" value="1"/>
</dbReference>
<keyword evidence="5" id="KW-1185">Reference proteome</keyword>
<dbReference type="InterPro" id="IPR000209">
    <property type="entry name" value="Peptidase_S8/S53_dom"/>
</dbReference>
<evidence type="ECO:0000259" key="3">
    <source>
        <dbReference type="Pfam" id="PF00082"/>
    </source>
</evidence>
<feature type="domain" description="Peptidase S8/S53" evidence="3">
    <location>
        <begin position="126"/>
        <end position="373"/>
    </location>
</feature>
<dbReference type="SUPFAM" id="SSF49785">
    <property type="entry name" value="Galactose-binding domain-like"/>
    <property type="match status" value="1"/>
</dbReference>
<dbReference type="Pfam" id="PF00082">
    <property type="entry name" value="Peptidase_S8"/>
    <property type="match status" value="1"/>
</dbReference>
<dbReference type="NCBIfam" id="TIGR04183">
    <property type="entry name" value="Por_Secre_tail"/>
    <property type="match status" value="1"/>
</dbReference>
<organism evidence="4 5">
    <name type="scientific">Rufibacter sediminis</name>
    <dbReference type="NCBI Taxonomy" id="2762756"/>
    <lineage>
        <taxon>Bacteria</taxon>
        <taxon>Pseudomonadati</taxon>
        <taxon>Bacteroidota</taxon>
        <taxon>Cytophagia</taxon>
        <taxon>Cytophagales</taxon>
        <taxon>Hymenobacteraceae</taxon>
        <taxon>Rufibacter</taxon>
    </lineage>
</organism>
<dbReference type="InterPro" id="IPR026444">
    <property type="entry name" value="Secre_tail"/>
</dbReference>
<dbReference type="CDD" id="cd04842">
    <property type="entry name" value="Peptidases_S8_Kp43_protease"/>
    <property type="match status" value="1"/>
</dbReference>
<proteinExistence type="inferred from homology"/>
<name>A0ABR6VU12_9BACT</name>
<dbReference type="InterPro" id="IPR034058">
    <property type="entry name" value="TagA/B/C/D_pept_dom"/>
</dbReference>
<reference evidence="4 5" key="1">
    <citation type="journal article" date="2019" name="Int. J. Syst. Evol. Microbiol.">
        <title>Rufibacter sediminis sp. nov., isolated from freshwater lake sediment.</title>
        <authorList>
            <person name="Qu J.H."/>
            <person name="Zhang L.J."/>
            <person name="Fu Y.H."/>
            <person name="Li H.F."/>
        </authorList>
    </citation>
    <scope>NUCLEOTIDE SEQUENCE [LARGE SCALE GENOMIC DNA]</scope>
    <source>
        <strain evidence="4 5">H-1</strain>
    </source>
</reference>